<reference evidence="7" key="1">
    <citation type="submission" date="2020-10" db="EMBL/GenBank/DDBJ databases">
        <authorList>
            <person name="Gilroy R."/>
        </authorList>
    </citation>
    <scope>NUCLEOTIDE SEQUENCE</scope>
    <source>
        <strain evidence="7">ChiHcec3-11533</strain>
    </source>
</reference>
<proteinExistence type="predicted"/>
<comment type="subcellular location">
    <subcellularLocation>
        <location evidence="1">Cell membrane</location>
        <topology evidence="1">Multi-pass membrane protein</topology>
    </subcellularLocation>
</comment>
<feature type="transmembrane region" description="Helical" evidence="6">
    <location>
        <begin position="68"/>
        <end position="88"/>
    </location>
</feature>
<evidence type="ECO:0000256" key="3">
    <source>
        <dbReference type="ARBA" id="ARBA00022692"/>
    </source>
</evidence>
<evidence type="ECO:0000256" key="5">
    <source>
        <dbReference type="ARBA" id="ARBA00023136"/>
    </source>
</evidence>
<feature type="transmembrane region" description="Helical" evidence="6">
    <location>
        <begin position="41"/>
        <end position="61"/>
    </location>
</feature>
<gene>
    <name evidence="7" type="ORF">IAB02_07225</name>
</gene>
<keyword evidence="4 6" id="KW-1133">Transmembrane helix</keyword>
<evidence type="ECO:0000256" key="4">
    <source>
        <dbReference type="ARBA" id="ARBA00022989"/>
    </source>
</evidence>
<keyword evidence="5 6" id="KW-0472">Membrane</keyword>
<reference evidence="7" key="2">
    <citation type="journal article" date="2021" name="PeerJ">
        <title>Extensive microbial diversity within the chicken gut microbiome revealed by metagenomics and culture.</title>
        <authorList>
            <person name="Gilroy R."/>
            <person name="Ravi A."/>
            <person name="Getino M."/>
            <person name="Pursley I."/>
            <person name="Horton D.L."/>
            <person name="Alikhan N.F."/>
            <person name="Baker D."/>
            <person name="Gharbi K."/>
            <person name="Hall N."/>
            <person name="Watson M."/>
            <person name="Adriaenssens E.M."/>
            <person name="Foster-Nyarko E."/>
            <person name="Jarju S."/>
            <person name="Secka A."/>
            <person name="Antonio M."/>
            <person name="Oren A."/>
            <person name="Chaudhuri R.R."/>
            <person name="La Ragione R."/>
            <person name="Hildebrand F."/>
            <person name="Pallen M.J."/>
        </authorList>
    </citation>
    <scope>NUCLEOTIDE SEQUENCE</scope>
    <source>
        <strain evidence="7">ChiHcec3-11533</strain>
    </source>
</reference>
<protein>
    <submittedName>
        <fullName evidence="7">ABC transporter permease</fullName>
    </submittedName>
</protein>
<feature type="transmembrane region" description="Helical" evidence="6">
    <location>
        <begin position="12"/>
        <end position="35"/>
    </location>
</feature>
<evidence type="ECO:0000256" key="6">
    <source>
        <dbReference type="SAM" id="Phobius"/>
    </source>
</evidence>
<dbReference type="Pfam" id="PF02653">
    <property type="entry name" value="BPD_transp_2"/>
    <property type="match status" value="1"/>
</dbReference>
<evidence type="ECO:0000313" key="8">
    <source>
        <dbReference type="Proteomes" id="UP000824072"/>
    </source>
</evidence>
<dbReference type="GO" id="GO:0022857">
    <property type="term" value="F:transmembrane transporter activity"/>
    <property type="evidence" value="ECO:0007669"/>
    <property type="project" value="InterPro"/>
</dbReference>
<dbReference type="Proteomes" id="UP000824072">
    <property type="component" value="Unassembled WGS sequence"/>
</dbReference>
<dbReference type="InterPro" id="IPR001851">
    <property type="entry name" value="ABC_transp_permease"/>
</dbReference>
<name>A0A9D1IC90_9FIRM</name>
<evidence type="ECO:0000256" key="1">
    <source>
        <dbReference type="ARBA" id="ARBA00004651"/>
    </source>
</evidence>
<accession>A0A9D1IC90</accession>
<organism evidence="7 8">
    <name type="scientific">Candidatus Pullichristensenella excrementigallinarum</name>
    <dbReference type="NCBI Taxonomy" id="2840907"/>
    <lineage>
        <taxon>Bacteria</taxon>
        <taxon>Bacillati</taxon>
        <taxon>Bacillota</taxon>
        <taxon>Clostridia</taxon>
        <taxon>Candidatus Pullichristensenella</taxon>
    </lineage>
</organism>
<dbReference type="AlphaFoldDB" id="A0A9D1IC90"/>
<feature type="transmembrane region" description="Helical" evidence="6">
    <location>
        <begin position="293"/>
        <end position="311"/>
    </location>
</feature>
<feature type="transmembrane region" description="Helical" evidence="6">
    <location>
        <begin position="215"/>
        <end position="235"/>
    </location>
</feature>
<dbReference type="CDD" id="cd06579">
    <property type="entry name" value="TM_PBP1_transp_AraH_like"/>
    <property type="match status" value="1"/>
</dbReference>
<feature type="transmembrane region" description="Helical" evidence="6">
    <location>
        <begin position="94"/>
        <end position="116"/>
    </location>
</feature>
<comment type="caution">
    <text evidence="7">The sequence shown here is derived from an EMBL/GenBank/DDBJ whole genome shotgun (WGS) entry which is preliminary data.</text>
</comment>
<keyword evidence="2" id="KW-1003">Cell membrane</keyword>
<keyword evidence="3 6" id="KW-0812">Transmembrane</keyword>
<evidence type="ECO:0000256" key="2">
    <source>
        <dbReference type="ARBA" id="ARBA00022475"/>
    </source>
</evidence>
<dbReference type="EMBL" id="DVMU01000162">
    <property type="protein sequence ID" value="HIU34338.1"/>
    <property type="molecule type" value="Genomic_DNA"/>
</dbReference>
<feature type="transmembrane region" description="Helical" evidence="6">
    <location>
        <begin position="162"/>
        <end position="184"/>
    </location>
</feature>
<dbReference type="PANTHER" id="PTHR32196">
    <property type="entry name" value="ABC TRANSPORTER PERMEASE PROTEIN YPHD-RELATED-RELATED"/>
    <property type="match status" value="1"/>
</dbReference>
<dbReference type="GO" id="GO:0005886">
    <property type="term" value="C:plasma membrane"/>
    <property type="evidence" value="ECO:0007669"/>
    <property type="project" value="UniProtKB-SubCell"/>
</dbReference>
<sequence length="319" mass="34193">MKRTRVQKLLNNTALMALALSILLFVIMVCFRPTAFNLNTIASILSFSSMLLFVCAGQMIVITSGDGIDLAAGAIMSTTACITVEFMRGENARLIPALLICMVVGFGFGLFSGLGVAYLRIPALIMTMCMSNVLGKLQLVISNGAPRGTVSDQLTAALTTRYLGFIPGILLFAAVFYAIVVLFMKCTRFGHRLHLVGTNFEASRLSGIRARRMRMFAYAIAGMLTGIGGLIGAGYYRQMQVATFDNYTMQSISAVVIGGTLLAGGSANYAGTITGTLLLIVLSQFLSAINTSVAMRDIIMGGMLILLLIAYNRKPSVRQ</sequence>
<evidence type="ECO:0000313" key="7">
    <source>
        <dbReference type="EMBL" id="HIU34338.1"/>
    </source>
</evidence>